<evidence type="ECO:0000256" key="7">
    <source>
        <dbReference type="ARBA" id="ARBA00022792"/>
    </source>
</evidence>
<keyword evidence="9 14" id="KW-1133">Transmembrane helix</keyword>
<comment type="subcellular location">
    <subcellularLocation>
        <location evidence="1 14">Mitochondrion inner membrane</location>
        <topology evidence="1 14">Single-pass membrane protein</topology>
        <orientation evidence="1 14">Matrix side</orientation>
    </subcellularLocation>
</comment>
<comment type="subunit">
    <text evidence="13">Complex I is composed of 45 different subunits. Interacts with CARD15, but not with CARD4. Interacts with STAT3, but not with STAT1, STAT2 and STAT5A. Interacts with OLFM4.</text>
</comment>
<keyword evidence="15" id="KW-1185">Reference proteome</keyword>
<dbReference type="KEGG" id="bter:105665640"/>
<dbReference type="GeneID" id="105665640"/>
<evidence type="ECO:0000256" key="1">
    <source>
        <dbReference type="ARBA" id="ARBA00004298"/>
    </source>
</evidence>
<dbReference type="GO" id="GO:0045271">
    <property type="term" value="C:respiratory chain complex I"/>
    <property type="evidence" value="ECO:0007669"/>
    <property type="project" value="UniProtKB-UniRule"/>
</dbReference>
<gene>
    <name evidence="16" type="primary">LOC105665640</name>
</gene>
<evidence type="ECO:0000256" key="2">
    <source>
        <dbReference type="ARBA" id="ARBA00007312"/>
    </source>
</evidence>
<evidence type="ECO:0000256" key="14">
    <source>
        <dbReference type="RuleBase" id="RU368034"/>
    </source>
</evidence>
<proteinExistence type="inferred from homology"/>
<dbReference type="GO" id="GO:0005743">
    <property type="term" value="C:mitochondrial inner membrane"/>
    <property type="evidence" value="ECO:0007669"/>
    <property type="project" value="UniProtKB-SubCell"/>
</dbReference>
<sequence length="151" mass="17389">MSRPKTGPQDLPPKGGYAPFNINRIKLRSFLTGRMGVGLFIVTNAVSVPLYYKNWVSERKRMLETKSRELATVPILLAERDRAMLKHMKRMRELEADVMKDVPNWEVGTFFGMPIYESVPEDTYIEPNFGECYTYADPYELPTLQISHLLG</sequence>
<keyword evidence="6 14" id="KW-0812">Transmembrane</keyword>
<evidence type="ECO:0000256" key="10">
    <source>
        <dbReference type="ARBA" id="ARBA00023128"/>
    </source>
</evidence>
<evidence type="ECO:0000313" key="15">
    <source>
        <dbReference type="Proteomes" id="UP000835206"/>
    </source>
</evidence>
<dbReference type="Pfam" id="PF06212">
    <property type="entry name" value="GRIM-19"/>
    <property type="match status" value="1"/>
</dbReference>
<dbReference type="RefSeq" id="XP_012171290.1">
    <property type="nucleotide sequence ID" value="XM_012315900.2"/>
</dbReference>
<dbReference type="OrthoDB" id="3308at2759"/>
<dbReference type="PANTHER" id="PTHR12966">
    <property type="entry name" value="NADH DEHYDROGENASE UBIQUINONE 1 ALPHA SUBCOMPLEX SUBUNIT 13"/>
    <property type="match status" value="1"/>
</dbReference>
<dbReference type="AlphaFoldDB" id="A0A9B2JVN8"/>
<evidence type="ECO:0000313" key="16">
    <source>
        <dbReference type="RefSeq" id="XP_012171290.1"/>
    </source>
</evidence>
<keyword evidence="8 14" id="KW-0249">Electron transport</keyword>
<evidence type="ECO:0000256" key="6">
    <source>
        <dbReference type="ARBA" id="ARBA00022692"/>
    </source>
</evidence>
<accession>A0A9B2JVN8</accession>
<evidence type="ECO:0000256" key="9">
    <source>
        <dbReference type="ARBA" id="ARBA00022989"/>
    </source>
</evidence>
<comment type="similarity">
    <text evidence="2 14">Belongs to the complex I NDUFA13 subunit family.</text>
</comment>
<reference evidence="16" key="1">
    <citation type="submission" date="2025-08" db="UniProtKB">
        <authorList>
            <consortium name="RefSeq"/>
        </authorList>
    </citation>
    <scope>IDENTIFICATION</scope>
</reference>
<keyword evidence="10 14" id="KW-0496">Mitochondrion</keyword>
<protein>
    <recommendedName>
        <fullName evidence="3 14">NADH dehydrogenase [ubiquinone] 1 alpha subcomplex subunit 13</fullName>
    </recommendedName>
</protein>
<evidence type="ECO:0000256" key="8">
    <source>
        <dbReference type="ARBA" id="ARBA00022982"/>
    </source>
</evidence>
<evidence type="ECO:0000256" key="4">
    <source>
        <dbReference type="ARBA" id="ARBA00022448"/>
    </source>
</evidence>
<keyword evidence="7 14" id="KW-0999">Mitochondrion inner membrane</keyword>
<comment type="function">
    <text evidence="14">Complex I functions in the transfer of electrons from NADH to the respiratory chain. Accessory subunit of the mitochondrial membrane respiratory chain NADH dehydrogenase (Complex I), that is believed not to be involved in catalysis.</text>
</comment>
<evidence type="ECO:0000256" key="13">
    <source>
        <dbReference type="ARBA" id="ARBA00046797"/>
    </source>
</evidence>
<feature type="transmembrane region" description="Helical" evidence="14">
    <location>
        <begin position="31"/>
        <end position="52"/>
    </location>
</feature>
<dbReference type="Proteomes" id="UP000835206">
    <property type="component" value="Chromosome 14"/>
</dbReference>
<organism evidence="15 16">
    <name type="scientific">Bombus terrestris</name>
    <name type="common">Buff-tailed bumblebee</name>
    <name type="synonym">Apis terrestris</name>
    <dbReference type="NCBI Taxonomy" id="30195"/>
    <lineage>
        <taxon>Eukaryota</taxon>
        <taxon>Metazoa</taxon>
        <taxon>Ecdysozoa</taxon>
        <taxon>Arthropoda</taxon>
        <taxon>Hexapoda</taxon>
        <taxon>Insecta</taxon>
        <taxon>Pterygota</taxon>
        <taxon>Neoptera</taxon>
        <taxon>Endopterygota</taxon>
        <taxon>Hymenoptera</taxon>
        <taxon>Apocrita</taxon>
        <taxon>Aculeata</taxon>
        <taxon>Apoidea</taxon>
        <taxon>Anthophila</taxon>
        <taxon>Apidae</taxon>
        <taxon>Bombus</taxon>
        <taxon>Bombus</taxon>
    </lineage>
</organism>
<dbReference type="CTD" id="31578"/>
<dbReference type="InterPro" id="IPR009346">
    <property type="entry name" value="GRIM-19"/>
</dbReference>
<keyword evidence="11 14" id="KW-0472">Membrane</keyword>
<comment type="function">
    <text evidence="12">Accessory subunit of the mitochondrial membrane respiratory chain NADH dehydrogenase (Complex I), that is believed not to be involved in catalysis. Complex I functions in the transfer of electrons from NADH to the respiratory chain. The immediate electron acceptor for the enzyme is believed to be ubiquinone. Involved in the interferon/all-trans-retinoic acid (IFN/RA) induced cell death. This apoptotic activity is inhibited by interaction with viral IRF1. Prevents the transactivation of STAT3 target genes. May play a role in CARD15-mediated innate mucosal responses and serve to regulate intestinal epithelial cell responses to microbes.</text>
</comment>
<keyword evidence="5 14" id="KW-0679">Respiratory chain</keyword>
<name>A0A9B2JVN8_BOMTE</name>
<evidence type="ECO:0000256" key="5">
    <source>
        <dbReference type="ARBA" id="ARBA00022660"/>
    </source>
</evidence>
<dbReference type="PANTHER" id="PTHR12966:SF0">
    <property type="entry name" value="NADH DEHYDROGENASE [UBIQUINONE] 1 ALPHA SUBCOMPLEX SUBUNIT 13"/>
    <property type="match status" value="1"/>
</dbReference>
<evidence type="ECO:0000256" key="12">
    <source>
        <dbReference type="ARBA" id="ARBA00045908"/>
    </source>
</evidence>
<keyword evidence="4 14" id="KW-0813">Transport</keyword>
<evidence type="ECO:0000256" key="3">
    <source>
        <dbReference type="ARBA" id="ARBA00018192"/>
    </source>
</evidence>
<evidence type="ECO:0000256" key="11">
    <source>
        <dbReference type="ARBA" id="ARBA00023136"/>
    </source>
</evidence>